<dbReference type="InterPro" id="IPR036590">
    <property type="entry name" value="SRAP-like"/>
</dbReference>
<dbReference type="GO" id="GO:0016829">
    <property type="term" value="F:lyase activity"/>
    <property type="evidence" value="ECO:0007669"/>
    <property type="project" value="UniProtKB-KW"/>
</dbReference>
<evidence type="ECO:0000256" key="6">
    <source>
        <dbReference type="ARBA" id="ARBA00023125"/>
    </source>
</evidence>
<keyword evidence="3" id="KW-0227">DNA damage</keyword>
<dbReference type="PANTHER" id="PTHR13604">
    <property type="entry name" value="DC12-RELATED"/>
    <property type="match status" value="1"/>
</dbReference>
<dbReference type="GO" id="GO:0106300">
    <property type="term" value="P:protein-DNA covalent cross-linking repair"/>
    <property type="evidence" value="ECO:0007669"/>
    <property type="project" value="InterPro"/>
</dbReference>
<name>A0A382JGZ6_9ZZZZ</name>
<keyword evidence="7" id="KW-0456">Lyase</keyword>
<evidence type="ECO:0000256" key="4">
    <source>
        <dbReference type="ARBA" id="ARBA00022801"/>
    </source>
</evidence>
<dbReference type="AlphaFoldDB" id="A0A382JGZ6"/>
<evidence type="ECO:0008006" key="9">
    <source>
        <dbReference type="Google" id="ProtNLM"/>
    </source>
</evidence>
<evidence type="ECO:0000256" key="7">
    <source>
        <dbReference type="ARBA" id="ARBA00023239"/>
    </source>
</evidence>
<evidence type="ECO:0000313" key="8">
    <source>
        <dbReference type="EMBL" id="SVC10935.1"/>
    </source>
</evidence>
<sequence>MCGRFALRNPQPLMSEFHMAIEPRFNISPNQKVLTIDKEINYMKWGFTPYWADKPFNLINARSETLQTKPSFKNSSRCVIPADGWFEWKDRKGKKEPYFFHTEGSYFFFAGVYGGYRGEVGCVVVTTEAVNKLNNIHNRMPYIIDKKFYNDWLNGADIKEVKSISSEKISFYKVSTHVNNPLNDDIKCIEREES</sequence>
<evidence type="ECO:0000256" key="1">
    <source>
        <dbReference type="ARBA" id="ARBA00008136"/>
    </source>
</evidence>
<dbReference type="Pfam" id="PF02586">
    <property type="entry name" value="SRAP"/>
    <property type="match status" value="1"/>
</dbReference>
<dbReference type="Gene3D" id="3.90.1680.10">
    <property type="entry name" value="SOS response associated peptidase-like"/>
    <property type="match status" value="1"/>
</dbReference>
<protein>
    <recommendedName>
        <fullName evidence="9">Abasic site processing protein</fullName>
    </recommendedName>
</protein>
<keyword evidence="4" id="KW-0378">Hydrolase</keyword>
<dbReference type="GO" id="GO:0006508">
    <property type="term" value="P:proteolysis"/>
    <property type="evidence" value="ECO:0007669"/>
    <property type="project" value="UniProtKB-KW"/>
</dbReference>
<dbReference type="InterPro" id="IPR003738">
    <property type="entry name" value="SRAP"/>
</dbReference>
<keyword evidence="2" id="KW-0645">Protease</keyword>
<evidence type="ECO:0000256" key="2">
    <source>
        <dbReference type="ARBA" id="ARBA00022670"/>
    </source>
</evidence>
<organism evidence="8">
    <name type="scientific">marine metagenome</name>
    <dbReference type="NCBI Taxonomy" id="408172"/>
    <lineage>
        <taxon>unclassified sequences</taxon>
        <taxon>metagenomes</taxon>
        <taxon>ecological metagenomes</taxon>
    </lineage>
</organism>
<dbReference type="EMBL" id="UINC01074078">
    <property type="protein sequence ID" value="SVC10935.1"/>
    <property type="molecule type" value="Genomic_DNA"/>
</dbReference>
<keyword evidence="6" id="KW-0238">DNA-binding</keyword>
<keyword evidence="5" id="KW-0190">Covalent protein-DNA linkage</keyword>
<accession>A0A382JGZ6</accession>
<gene>
    <name evidence="8" type="ORF">METZ01_LOCUS263789</name>
</gene>
<reference evidence="8" key="1">
    <citation type="submission" date="2018-05" db="EMBL/GenBank/DDBJ databases">
        <authorList>
            <person name="Lanie J.A."/>
            <person name="Ng W.-L."/>
            <person name="Kazmierczak K.M."/>
            <person name="Andrzejewski T.M."/>
            <person name="Davidsen T.M."/>
            <person name="Wayne K.J."/>
            <person name="Tettelin H."/>
            <person name="Glass J.I."/>
            <person name="Rusch D."/>
            <person name="Podicherti R."/>
            <person name="Tsui H.-C.T."/>
            <person name="Winkler M.E."/>
        </authorList>
    </citation>
    <scope>NUCLEOTIDE SEQUENCE</scope>
</reference>
<evidence type="ECO:0000256" key="5">
    <source>
        <dbReference type="ARBA" id="ARBA00023124"/>
    </source>
</evidence>
<evidence type="ECO:0000256" key="3">
    <source>
        <dbReference type="ARBA" id="ARBA00022763"/>
    </source>
</evidence>
<dbReference type="PANTHER" id="PTHR13604:SF0">
    <property type="entry name" value="ABASIC SITE PROCESSING PROTEIN HMCES"/>
    <property type="match status" value="1"/>
</dbReference>
<dbReference type="GO" id="GO:0008233">
    <property type="term" value="F:peptidase activity"/>
    <property type="evidence" value="ECO:0007669"/>
    <property type="project" value="UniProtKB-KW"/>
</dbReference>
<dbReference type="SUPFAM" id="SSF143081">
    <property type="entry name" value="BB1717-like"/>
    <property type="match status" value="1"/>
</dbReference>
<proteinExistence type="inferred from homology"/>
<dbReference type="GO" id="GO:0003697">
    <property type="term" value="F:single-stranded DNA binding"/>
    <property type="evidence" value="ECO:0007669"/>
    <property type="project" value="InterPro"/>
</dbReference>
<comment type="similarity">
    <text evidence="1">Belongs to the SOS response-associated peptidase family.</text>
</comment>